<dbReference type="OrthoDB" id="594443at2"/>
<dbReference type="EMBL" id="SEWY01000003">
    <property type="protein sequence ID" value="TBH73346.1"/>
    <property type="molecule type" value="Genomic_DNA"/>
</dbReference>
<feature type="transmembrane region" description="Helical" evidence="1">
    <location>
        <begin position="6"/>
        <end position="26"/>
    </location>
</feature>
<sequence length="221" mass="24167">MYTWYYTFLIGLAGSWHCFAMCGPIVSQINARGHSPARLFLYPLGRIVMYGILGYFVAGIGSIWLFPSLWSYYYLIAGVFIVLILSQNIGEGPLAFLHQSIGKKLQKIGATMGPFGYFFLGMANGLLPCGLVVAGLSVALIQPQPILGAMSMVSLGIATLPALQLYIWGTAKLKKQLIFQYLGWLVAGILLFRGAWGIGMAYSDYLAHSILSPIICHPFSI</sequence>
<dbReference type="Pfam" id="PF13386">
    <property type="entry name" value="DsbD_2"/>
    <property type="match status" value="1"/>
</dbReference>
<evidence type="ECO:0000259" key="2">
    <source>
        <dbReference type="Pfam" id="PF13386"/>
    </source>
</evidence>
<keyword evidence="1" id="KW-0472">Membrane</keyword>
<protein>
    <submittedName>
        <fullName evidence="3">Sulfite exporter TauE/SafE family protein</fullName>
    </submittedName>
</protein>
<keyword evidence="4" id="KW-1185">Reference proteome</keyword>
<name>A0A4Q9BBX4_9BACT</name>
<gene>
    <name evidence="3" type="ORF">EWU20_08220</name>
</gene>
<dbReference type="RefSeq" id="WP_130923435.1">
    <property type="nucleotide sequence ID" value="NZ_JAANOM010000003.1"/>
</dbReference>
<feature type="transmembrane region" description="Helical" evidence="1">
    <location>
        <begin position="117"/>
        <end position="140"/>
    </location>
</feature>
<accession>A0A4Q9BBX4</accession>
<dbReference type="PANTHER" id="PTHR42208:SF1">
    <property type="entry name" value="HEAVY METAL TRANSPORTER"/>
    <property type="match status" value="1"/>
</dbReference>
<dbReference type="Proteomes" id="UP000293583">
    <property type="component" value="Unassembled WGS sequence"/>
</dbReference>
<feature type="transmembrane region" description="Helical" evidence="1">
    <location>
        <begin position="146"/>
        <end position="169"/>
    </location>
</feature>
<feature type="transmembrane region" description="Helical" evidence="1">
    <location>
        <begin position="181"/>
        <end position="202"/>
    </location>
</feature>
<dbReference type="InterPro" id="IPR039447">
    <property type="entry name" value="UreH-like_TM_dom"/>
</dbReference>
<evidence type="ECO:0000313" key="3">
    <source>
        <dbReference type="EMBL" id="TBH73346.1"/>
    </source>
</evidence>
<comment type="caution">
    <text evidence="3">The sequence shown here is derived from an EMBL/GenBank/DDBJ whole genome shotgun (WGS) entry which is preliminary data.</text>
</comment>
<dbReference type="PANTHER" id="PTHR42208">
    <property type="entry name" value="HEAVY METAL TRANSPORTER-RELATED"/>
    <property type="match status" value="1"/>
</dbReference>
<reference evidence="3 4" key="1">
    <citation type="submission" date="2019-02" db="EMBL/GenBank/DDBJ databases">
        <title>Genome of a new Bacteroidetes strain.</title>
        <authorList>
            <person name="Pitt A."/>
        </authorList>
    </citation>
    <scope>NUCLEOTIDE SEQUENCE [LARGE SCALE GENOMIC DNA]</scope>
    <source>
        <strain evidence="3 4">103A-SOEBACH</strain>
    </source>
</reference>
<dbReference type="AlphaFoldDB" id="A0A4Q9BBX4"/>
<organism evidence="3 4">
    <name type="scientific">Aquirufa antheringensis</name>
    <dbReference type="NCBI Taxonomy" id="2516559"/>
    <lineage>
        <taxon>Bacteria</taxon>
        <taxon>Pseudomonadati</taxon>
        <taxon>Bacteroidota</taxon>
        <taxon>Cytophagia</taxon>
        <taxon>Cytophagales</taxon>
        <taxon>Flectobacillaceae</taxon>
        <taxon>Aquirufa</taxon>
    </lineage>
</organism>
<proteinExistence type="predicted"/>
<feature type="domain" description="Urease accessory protein UreH-like transmembrane" evidence="2">
    <location>
        <begin position="7"/>
        <end position="194"/>
    </location>
</feature>
<keyword evidence="1" id="KW-0812">Transmembrane</keyword>
<evidence type="ECO:0000256" key="1">
    <source>
        <dbReference type="SAM" id="Phobius"/>
    </source>
</evidence>
<feature type="transmembrane region" description="Helical" evidence="1">
    <location>
        <begin position="47"/>
        <end position="66"/>
    </location>
</feature>
<feature type="transmembrane region" description="Helical" evidence="1">
    <location>
        <begin position="72"/>
        <end position="97"/>
    </location>
</feature>
<keyword evidence="1" id="KW-1133">Transmembrane helix</keyword>
<evidence type="ECO:0000313" key="4">
    <source>
        <dbReference type="Proteomes" id="UP000293583"/>
    </source>
</evidence>